<dbReference type="Pfam" id="PF00106">
    <property type="entry name" value="adh_short"/>
    <property type="match status" value="1"/>
</dbReference>
<gene>
    <name evidence="5" type="ORF">COO09_19745</name>
</gene>
<keyword evidence="2" id="KW-0560">Oxidoreductase</keyword>
<evidence type="ECO:0000313" key="6">
    <source>
        <dbReference type="Proteomes" id="UP000218934"/>
    </source>
</evidence>
<evidence type="ECO:0000259" key="4">
    <source>
        <dbReference type="SMART" id="SM00822"/>
    </source>
</evidence>
<dbReference type="Gene3D" id="3.40.50.720">
    <property type="entry name" value="NAD(P)-binding Rossmann-like Domain"/>
    <property type="match status" value="1"/>
</dbReference>
<dbReference type="FunFam" id="3.40.50.720:FF:000084">
    <property type="entry name" value="Short-chain dehydrogenase reductase"/>
    <property type="match status" value="1"/>
</dbReference>
<accession>A0A2A4FS64</accession>
<dbReference type="Proteomes" id="UP000218934">
    <property type="component" value="Unassembled WGS sequence"/>
</dbReference>
<dbReference type="PANTHER" id="PTHR45024:SF2">
    <property type="entry name" value="SCP2 DOMAIN-CONTAINING PROTEIN"/>
    <property type="match status" value="1"/>
</dbReference>
<dbReference type="AlphaFoldDB" id="A0A2A4FS64"/>
<evidence type="ECO:0000256" key="3">
    <source>
        <dbReference type="RuleBase" id="RU000363"/>
    </source>
</evidence>
<dbReference type="InterPro" id="IPR036291">
    <property type="entry name" value="NAD(P)-bd_dom_sf"/>
</dbReference>
<reference evidence="5 6" key="1">
    <citation type="submission" date="2017-09" db="EMBL/GenBank/DDBJ databases">
        <title>The Catabolism of 3,6-Dichlorosalicylic acid is Initiated by the Cytochrome P450 Monooxygenase DsmABC in Rhizorhabdus dicambivorans Ndbn-20.</title>
        <authorList>
            <person name="Na L."/>
        </authorList>
    </citation>
    <scope>NUCLEOTIDE SEQUENCE [LARGE SCALE GENOMIC DNA]</scope>
    <source>
        <strain evidence="5 6">Ndbn-20m</strain>
    </source>
</reference>
<dbReference type="SUPFAM" id="SSF51735">
    <property type="entry name" value="NAD(P)-binding Rossmann-fold domains"/>
    <property type="match status" value="1"/>
</dbReference>
<dbReference type="SMART" id="SM00822">
    <property type="entry name" value="PKS_KR"/>
    <property type="match status" value="1"/>
</dbReference>
<feature type="domain" description="Ketoreductase" evidence="4">
    <location>
        <begin position="8"/>
        <end position="198"/>
    </location>
</feature>
<dbReference type="RefSeq" id="WP_066967497.1">
    <property type="nucleotide sequence ID" value="NZ_CP023449.1"/>
</dbReference>
<keyword evidence="6" id="KW-1185">Reference proteome</keyword>
<dbReference type="PRINTS" id="PR00081">
    <property type="entry name" value="GDHRDH"/>
</dbReference>
<dbReference type="InterPro" id="IPR002347">
    <property type="entry name" value="SDR_fam"/>
</dbReference>
<comment type="similarity">
    <text evidence="1 3">Belongs to the short-chain dehydrogenases/reductases (SDR) family.</text>
</comment>
<organism evidence="5 6">
    <name type="scientific">Rhizorhabdus dicambivorans</name>
    <dbReference type="NCBI Taxonomy" id="1850238"/>
    <lineage>
        <taxon>Bacteria</taxon>
        <taxon>Pseudomonadati</taxon>
        <taxon>Pseudomonadota</taxon>
        <taxon>Alphaproteobacteria</taxon>
        <taxon>Sphingomonadales</taxon>
        <taxon>Sphingomonadaceae</taxon>
        <taxon>Rhizorhabdus</taxon>
    </lineage>
</organism>
<dbReference type="GO" id="GO:0016491">
    <property type="term" value="F:oxidoreductase activity"/>
    <property type="evidence" value="ECO:0007669"/>
    <property type="project" value="UniProtKB-KW"/>
</dbReference>
<dbReference type="EMBL" id="NWUF01000026">
    <property type="protein sequence ID" value="PCE40560.1"/>
    <property type="molecule type" value="Genomic_DNA"/>
</dbReference>
<evidence type="ECO:0000313" key="5">
    <source>
        <dbReference type="EMBL" id="PCE40560.1"/>
    </source>
</evidence>
<evidence type="ECO:0000256" key="1">
    <source>
        <dbReference type="ARBA" id="ARBA00006484"/>
    </source>
</evidence>
<evidence type="ECO:0000256" key="2">
    <source>
        <dbReference type="ARBA" id="ARBA00023002"/>
    </source>
</evidence>
<dbReference type="PANTHER" id="PTHR45024">
    <property type="entry name" value="DEHYDROGENASES, SHORT CHAIN"/>
    <property type="match status" value="1"/>
</dbReference>
<dbReference type="PRINTS" id="PR00080">
    <property type="entry name" value="SDRFAMILY"/>
</dbReference>
<dbReference type="OrthoDB" id="9804774at2"/>
<protein>
    <submittedName>
        <fullName evidence="5">Short-chain dehydrogenase</fullName>
    </submittedName>
</protein>
<comment type="caution">
    <text evidence="5">The sequence shown here is derived from an EMBL/GenBank/DDBJ whole genome shotgun (WGS) entry which is preliminary data.</text>
</comment>
<dbReference type="InterPro" id="IPR051687">
    <property type="entry name" value="Peroxisomal_Beta-Oxidation"/>
</dbReference>
<dbReference type="KEGG" id="rdi:CMV14_07555"/>
<proteinExistence type="inferred from homology"/>
<dbReference type="InterPro" id="IPR057326">
    <property type="entry name" value="KR_dom"/>
</dbReference>
<name>A0A2A4FS64_9SPHN</name>
<sequence length="309" mass="32875">MAGRLEGKVALVTGGGRGIGREEVLLLAREGAKVVINDLGTSTEGQGSDGGVAQAMADEIRAAGGDAVANGDSVAEMAGGRRMVECAMDHFGRLDILINNAGITKLSPIYEMSEEDWDIVHAVNTKGVFTTVRHAAPIMMQQRSGVIINTCSASGLGHLHMSNYASSKEAVVGFTRSIARDLGPYGIRCNAIRPMAQTRMSNADIAETMRISQRQFGIPAVGNEWLDGKSTGFKPEQVAAVVVWLATDKTKSVNGRTFMIARQEVGLYTEPEATRVAFHPDGWDLDALDSPAAQAFLAGVLKNVFQPAE</sequence>